<evidence type="ECO:0000256" key="3">
    <source>
        <dbReference type="ARBA" id="ARBA00023004"/>
    </source>
</evidence>
<dbReference type="InterPro" id="IPR036922">
    <property type="entry name" value="Rieske_2Fe-2S_sf"/>
</dbReference>
<dbReference type="CDD" id="cd03467">
    <property type="entry name" value="Rieske"/>
    <property type="match status" value="1"/>
</dbReference>
<dbReference type="GO" id="GO:0046872">
    <property type="term" value="F:metal ion binding"/>
    <property type="evidence" value="ECO:0007669"/>
    <property type="project" value="UniProtKB-KW"/>
</dbReference>
<evidence type="ECO:0000256" key="4">
    <source>
        <dbReference type="ARBA" id="ARBA00023014"/>
    </source>
</evidence>
<keyword evidence="2" id="KW-0479">Metal-binding</keyword>
<dbReference type="PANTHER" id="PTHR40261">
    <property type="match status" value="1"/>
</dbReference>
<dbReference type="PROSITE" id="PS51296">
    <property type="entry name" value="RIESKE"/>
    <property type="match status" value="1"/>
</dbReference>
<dbReference type="EMBL" id="CP043869">
    <property type="protein sequence ID" value="QEQ97939.1"/>
    <property type="molecule type" value="Genomic_DNA"/>
</dbReference>
<reference evidence="6 7" key="1">
    <citation type="journal article" date="2019" name="Biochem. Eng. J.">
        <title>Metabolic engineering of the marine bacteria Neptunomonas concharum for the production of acetoin and meso-2,3-butanediol from acetate.</title>
        <authorList>
            <person name="Li W."/>
            <person name="Pu N."/>
            <person name="Liu C.-X."/>
            <person name="Yuan Q.-P."/>
            <person name="Li Z.-J."/>
        </authorList>
    </citation>
    <scope>NUCLEOTIDE SEQUENCE [LARGE SCALE GENOMIC DNA]</scope>
    <source>
        <strain evidence="6 7">JCM17730</strain>
    </source>
</reference>
<dbReference type="AlphaFoldDB" id="A0A5P1RE63"/>
<keyword evidence="1" id="KW-0001">2Fe-2S</keyword>
<evidence type="ECO:0000313" key="7">
    <source>
        <dbReference type="Proteomes" id="UP000324760"/>
    </source>
</evidence>
<dbReference type="Gene3D" id="2.102.10.10">
    <property type="entry name" value="Rieske [2Fe-2S] iron-sulphur domain"/>
    <property type="match status" value="1"/>
</dbReference>
<evidence type="ECO:0000256" key="2">
    <source>
        <dbReference type="ARBA" id="ARBA00022723"/>
    </source>
</evidence>
<dbReference type="InterPro" id="IPR017941">
    <property type="entry name" value="Rieske_2Fe-2S"/>
</dbReference>
<feature type="domain" description="Rieske" evidence="5">
    <location>
        <begin position="2"/>
        <end position="103"/>
    </location>
</feature>
<keyword evidence="4" id="KW-0411">Iron-sulfur</keyword>
<dbReference type="Pfam" id="PF00355">
    <property type="entry name" value="Rieske"/>
    <property type="match status" value="1"/>
</dbReference>
<dbReference type="GO" id="GO:0051537">
    <property type="term" value="F:2 iron, 2 sulfur cluster binding"/>
    <property type="evidence" value="ECO:0007669"/>
    <property type="project" value="UniProtKB-KW"/>
</dbReference>
<name>A0A5P1RE63_9GAMM</name>
<proteinExistence type="predicted"/>
<evidence type="ECO:0000259" key="5">
    <source>
        <dbReference type="PROSITE" id="PS51296"/>
    </source>
</evidence>
<keyword evidence="3" id="KW-0408">Iron</keyword>
<dbReference type="OrthoDB" id="9794779at2"/>
<evidence type="ECO:0000256" key="1">
    <source>
        <dbReference type="ARBA" id="ARBA00022714"/>
    </source>
</evidence>
<accession>A0A5P1RE63</accession>
<dbReference type="PANTHER" id="PTHR40261:SF1">
    <property type="entry name" value="RIESKE DOMAIN-CONTAINING PROTEIN"/>
    <property type="match status" value="1"/>
</dbReference>
<organism evidence="6 7">
    <name type="scientific">Neptunomonas concharum</name>
    <dbReference type="NCBI Taxonomy" id="1031538"/>
    <lineage>
        <taxon>Bacteria</taxon>
        <taxon>Pseudomonadati</taxon>
        <taxon>Pseudomonadota</taxon>
        <taxon>Gammaproteobacteria</taxon>
        <taxon>Oceanospirillales</taxon>
        <taxon>Oceanospirillaceae</taxon>
        <taxon>Neptunomonas</taxon>
    </lineage>
</organism>
<dbReference type="Proteomes" id="UP000324760">
    <property type="component" value="Chromosome"/>
</dbReference>
<gene>
    <name evidence="6" type="ORF">F0U83_15135</name>
</gene>
<evidence type="ECO:0000313" key="6">
    <source>
        <dbReference type="EMBL" id="QEQ97939.1"/>
    </source>
</evidence>
<sequence>MIKLCTTQEIPESTAKGFSLDEKSLFVVHHNGEYFAYLNKCPHRGIALEWQPNQFLDVEKNFIQCATHGALFRIEDGECVAGPCPGETLTPLEIHVENEHIFLT</sequence>
<dbReference type="KEGG" id="ncu:F0U83_15135"/>
<protein>
    <submittedName>
        <fullName evidence="6">Rieske (2Fe-2S) protein</fullName>
    </submittedName>
</protein>
<keyword evidence="7" id="KW-1185">Reference proteome</keyword>
<dbReference type="RefSeq" id="WP_138989083.1">
    <property type="nucleotide sequence ID" value="NZ_CP043869.1"/>
</dbReference>
<dbReference type="SUPFAM" id="SSF50022">
    <property type="entry name" value="ISP domain"/>
    <property type="match status" value="1"/>
</dbReference>